<accession>A0A922KX17</accession>
<dbReference type="AlphaFoldDB" id="A0A922KX17"/>
<sequence length="169" mass="19604">MEDTQGAHNPLEELTEQQTRDIKDELKLIQRMLDNKILEFSTQTTEKQLMTLKGEAKLLKDMIDRHTKYYPDVKPVNQSLPRMEVTKAIRTASHYQDEIENRLKQFEPARKIPNGRLYRFSNESGQNTNRNITIENTRSIPLVFHPSGHHQPISATNSMEIEARGCSKT</sequence>
<comment type="caution">
    <text evidence="1">The sequence shown here is derived from an EMBL/GenBank/DDBJ whole genome shotgun (WGS) entry which is preliminary data.</text>
</comment>
<proteinExistence type="predicted"/>
<organism evidence="1 2">
    <name type="scientific">Dermatophagoides farinae</name>
    <name type="common">American house dust mite</name>
    <dbReference type="NCBI Taxonomy" id="6954"/>
    <lineage>
        <taxon>Eukaryota</taxon>
        <taxon>Metazoa</taxon>
        <taxon>Ecdysozoa</taxon>
        <taxon>Arthropoda</taxon>
        <taxon>Chelicerata</taxon>
        <taxon>Arachnida</taxon>
        <taxon>Acari</taxon>
        <taxon>Acariformes</taxon>
        <taxon>Sarcoptiformes</taxon>
        <taxon>Astigmata</taxon>
        <taxon>Psoroptidia</taxon>
        <taxon>Analgoidea</taxon>
        <taxon>Pyroglyphidae</taxon>
        <taxon>Dermatophagoidinae</taxon>
        <taxon>Dermatophagoides</taxon>
    </lineage>
</organism>
<evidence type="ECO:0000313" key="2">
    <source>
        <dbReference type="Proteomes" id="UP000790347"/>
    </source>
</evidence>
<reference evidence="1" key="2">
    <citation type="journal article" date="2022" name="Res Sq">
        <title>Comparative Genomics Reveals Insights into the Divergent Evolution of Astigmatic Mites and Household Pest Adaptations.</title>
        <authorList>
            <person name="Xiong Q."/>
            <person name="Wan A.T.-Y."/>
            <person name="Liu X.-Y."/>
            <person name="Fung C.S.-H."/>
            <person name="Xiao X."/>
            <person name="Malainual N."/>
            <person name="Hou J."/>
            <person name="Wang L."/>
            <person name="Wang M."/>
            <person name="Yang K."/>
            <person name="Cui Y."/>
            <person name="Leung E."/>
            <person name="Nong W."/>
            <person name="Shin S.-K."/>
            <person name="Au S."/>
            <person name="Jeong K.Y."/>
            <person name="Chew F.T."/>
            <person name="Hui J."/>
            <person name="Leung T.F."/>
            <person name="Tungtrongchitr A."/>
            <person name="Zhong N."/>
            <person name="Liu Z."/>
            <person name="Tsui S."/>
        </authorList>
    </citation>
    <scope>NUCLEOTIDE SEQUENCE</scope>
    <source>
        <strain evidence="1">Derf</strain>
        <tissue evidence="1">Whole organism</tissue>
    </source>
</reference>
<reference evidence="1" key="1">
    <citation type="submission" date="2013-05" db="EMBL/GenBank/DDBJ databases">
        <authorList>
            <person name="Yim A.K.Y."/>
            <person name="Chan T.F."/>
            <person name="Ji K.M."/>
            <person name="Liu X.Y."/>
            <person name="Zhou J.W."/>
            <person name="Li R.Q."/>
            <person name="Yang K.Y."/>
            <person name="Li J."/>
            <person name="Li M."/>
            <person name="Law P.T.W."/>
            <person name="Wu Y.L."/>
            <person name="Cai Z.L."/>
            <person name="Qin H."/>
            <person name="Bao Y."/>
            <person name="Leung R.K.K."/>
            <person name="Ng P.K.S."/>
            <person name="Zou J."/>
            <person name="Zhong X.J."/>
            <person name="Ran P.X."/>
            <person name="Zhong N.S."/>
            <person name="Liu Z.G."/>
            <person name="Tsui S.K.W."/>
        </authorList>
    </citation>
    <scope>NUCLEOTIDE SEQUENCE</scope>
    <source>
        <strain evidence="1">Derf</strain>
        <tissue evidence="1">Whole organism</tissue>
    </source>
</reference>
<dbReference type="EMBL" id="ASGP02000008">
    <property type="protein sequence ID" value="KAH9493825.1"/>
    <property type="molecule type" value="Genomic_DNA"/>
</dbReference>
<name>A0A922KX17_DERFA</name>
<keyword evidence="2" id="KW-1185">Reference proteome</keyword>
<dbReference type="Proteomes" id="UP000790347">
    <property type="component" value="Unassembled WGS sequence"/>
</dbReference>
<evidence type="ECO:0000313" key="1">
    <source>
        <dbReference type="EMBL" id="KAH9493825.1"/>
    </source>
</evidence>
<protein>
    <submittedName>
        <fullName evidence="1">Uncharacterized protein</fullName>
    </submittedName>
</protein>
<gene>
    <name evidence="1" type="ORF">DERF_014553</name>
</gene>